<evidence type="ECO:0000313" key="5">
    <source>
        <dbReference type="Proteomes" id="UP000230551"/>
    </source>
</evidence>
<dbReference type="Gene3D" id="1.10.357.10">
    <property type="entry name" value="Tetracycline Repressor, domain 2"/>
    <property type="match status" value="1"/>
</dbReference>
<dbReference type="AlphaFoldDB" id="A0A2G5P868"/>
<gene>
    <name evidence="4" type="ORF">CQY22_012675</name>
</gene>
<dbReference type="STRING" id="85968.GCA_900073015_00733"/>
<feature type="domain" description="HTH tetR-type" evidence="3">
    <location>
        <begin position="9"/>
        <end position="69"/>
    </location>
</feature>
<sequence>MAPERADAARNRARVLDAARRLVSAHGPGQVSMDQVAAAAGVGKGTLFRRFGSRADLMAALLDDEERLSQRAFLFGDPPLGPGAPPLERLRAFGEHRIRYAHRHHALLIAAGRAAPHHRQSPPETVIRAHVRILLAAAGSSGDLDAQADALTALLNPEYVEALCHEGRDEDHQIRAWASLAAKLCGH</sequence>
<dbReference type="Proteomes" id="UP000230551">
    <property type="component" value="Unassembled WGS sequence"/>
</dbReference>
<dbReference type="Pfam" id="PF00440">
    <property type="entry name" value="TetR_N"/>
    <property type="match status" value="1"/>
</dbReference>
<dbReference type="RefSeq" id="WP_090586162.1">
    <property type="nucleotide sequence ID" value="NZ_CP104302.1"/>
</dbReference>
<dbReference type="PRINTS" id="PR00455">
    <property type="entry name" value="HTHTETR"/>
</dbReference>
<dbReference type="OrthoDB" id="4542210at2"/>
<dbReference type="PANTHER" id="PTHR30055:SF209">
    <property type="entry name" value="POSSIBLE TRANSCRIPTIONAL REGULATORY PROTEIN (PROBABLY TETR-FAMILY)"/>
    <property type="match status" value="1"/>
</dbReference>
<proteinExistence type="predicted"/>
<dbReference type="InterPro" id="IPR050109">
    <property type="entry name" value="HTH-type_TetR-like_transc_reg"/>
</dbReference>
<accession>A0A2G5P868</accession>
<organism evidence="4 5">
    <name type="scientific">Mycolicibacterium brumae</name>
    <dbReference type="NCBI Taxonomy" id="85968"/>
    <lineage>
        <taxon>Bacteria</taxon>
        <taxon>Bacillati</taxon>
        <taxon>Actinomycetota</taxon>
        <taxon>Actinomycetes</taxon>
        <taxon>Mycobacteriales</taxon>
        <taxon>Mycobacteriaceae</taxon>
        <taxon>Mycolicibacterium</taxon>
    </lineage>
</organism>
<evidence type="ECO:0000259" key="3">
    <source>
        <dbReference type="PROSITE" id="PS50977"/>
    </source>
</evidence>
<evidence type="ECO:0000256" key="1">
    <source>
        <dbReference type="ARBA" id="ARBA00023125"/>
    </source>
</evidence>
<feature type="DNA-binding region" description="H-T-H motif" evidence="2">
    <location>
        <begin position="32"/>
        <end position="51"/>
    </location>
</feature>
<dbReference type="InterPro" id="IPR001647">
    <property type="entry name" value="HTH_TetR"/>
</dbReference>
<dbReference type="PROSITE" id="PS50977">
    <property type="entry name" value="HTH_TETR_2"/>
    <property type="match status" value="1"/>
</dbReference>
<evidence type="ECO:0000256" key="2">
    <source>
        <dbReference type="PROSITE-ProRule" id="PRU00335"/>
    </source>
</evidence>
<dbReference type="PANTHER" id="PTHR30055">
    <property type="entry name" value="HTH-TYPE TRANSCRIPTIONAL REGULATOR RUTR"/>
    <property type="match status" value="1"/>
</dbReference>
<dbReference type="SUPFAM" id="SSF46689">
    <property type="entry name" value="Homeodomain-like"/>
    <property type="match status" value="1"/>
</dbReference>
<dbReference type="EMBL" id="PDCN02000016">
    <property type="protein sequence ID" value="PIB74548.1"/>
    <property type="molecule type" value="Genomic_DNA"/>
</dbReference>
<dbReference type="InterPro" id="IPR009057">
    <property type="entry name" value="Homeodomain-like_sf"/>
</dbReference>
<keyword evidence="1 2" id="KW-0238">DNA-binding</keyword>
<name>A0A2G5P868_9MYCO</name>
<evidence type="ECO:0000313" key="4">
    <source>
        <dbReference type="EMBL" id="PIB74548.1"/>
    </source>
</evidence>
<dbReference type="GO" id="GO:0003700">
    <property type="term" value="F:DNA-binding transcription factor activity"/>
    <property type="evidence" value="ECO:0007669"/>
    <property type="project" value="TreeGrafter"/>
</dbReference>
<dbReference type="GO" id="GO:0000976">
    <property type="term" value="F:transcription cis-regulatory region binding"/>
    <property type="evidence" value="ECO:0007669"/>
    <property type="project" value="TreeGrafter"/>
</dbReference>
<protein>
    <submittedName>
        <fullName evidence="4">TetR/AcrR family transcriptional regulator</fullName>
    </submittedName>
</protein>
<comment type="caution">
    <text evidence="4">The sequence shown here is derived from an EMBL/GenBank/DDBJ whole genome shotgun (WGS) entry which is preliminary data.</text>
</comment>
<keyword evidence="5" id="KW-1185">Reference proteome</keyword>
<reference evidence="4 5" key="1">
    <citation type="journal article" date="2017" name="Infect. Genet. Evol.">
        <title>The new phylogeny of the genus Mycobacterium: The old and the news.</title>
        <authorList>
            <person name="Tortoli E."/>
            <person name="Fedrizzi T."/>
            <person name="Meehan C.J."/>
            <person name="Trovato A."/>
            <person name="Grottola A."/>
            <person name="Giacobazzi E."/>
            <person name="Serpini G.F."/>
            <person name="Tagliazucchi S."/>
            <person name="Fabio A."/>
            <person name="Bettua C."/>
            <person name="Bertorelli R."/>
            <person name="Frascaro F."/>
            <person name="De Sanctis V."/>
            <person name="Pecorari M."/>
            <person name="Jousson O."/>
            <person name="Segata N."/>
            <person name="Cirillo D.M."/>
        </authorList>
    </citation>
    <scope>NUCLEOTIDE SEQUENCE [LARGE SCALE GENOMIC DNA]</scope>
    <source>
        <strain evidence="4 5">CIP1034565</strain>
    </source>
</reference>